<dbReference type="AlphaFoldDB" id="A0AAN8XBM0"/>
<protein>
    <submittedName>
        <fullName evidence="1">Uncharacterized protein</fullName>
    </submittedName>
</protein>
<sequence>MLTATSLLESLKEFSEQLRGKFGDIEDDAKNIMPCINQHYQYEVQRLRKRKRYFDKSKSPDEKFTDSPA</sequence>
<dbReference type="EMBL" id="JAXCGZ010005663">
    <property type="protein sequence ID" value="KAK7081267.1"/>
    <property type="molecule type" value="Genomic_DNA"/>
</dbReference>
<evidence type="ECO:0000313" key="2">
    <source>
        <dbReference type="Proteomes" id="UP001381693"/>
    </source>
</evidence>
<proteinExistence type="predicted"/>
<keyword evidence="2" id="KW-1185">Reference proteome</keyword>
<gene>
    <name evidence="1" type="ORF">SK128_003876</name>
</gene>
<accession>A0AAN8XBM0</accession>
<comment type="caution">
    <text evidence="1">The sequence shown here is derived from an EMBL/GenBank/DDBJ whole genome shotgun (WGS) entry which is preliminary data.</text>
</comment>
<feature type="non-terminal residue" evidence="1">
    <location>
        <position position="69"/>
    </location>
</feature>
<reference evidence="1 2" key="1">
    <citation type="submission" date="2023-11" db="EMBL/GenBank/DDBJ databases">
        <title>Halocaridina rubra genome assembly.</title>
        <authorList>
            <person name="Smith C."/>
        </authorList>
    </citation>
    <scope>NUCLEOTIDE SEQUENCE [LARGE SCALE GENOMIC DNA]</scope>
    <source>
        <strain evidence="1">EP-1</strain>
        <tissue evidence="1">Whole</tissue>
    </source>
</reference>
<dbReference type="Proteomes" id="UP001381693">
    <property type="component" value="Unassembled WGS sequence"/>
</dbReference>
<organism evidence="1 2">
    <name type="scientific">Halocaridina rubra</name>
    <name type="common">Hawaiian red shrimp</name>
    <dbReference type="NCBI Taxonomy" id="373956"/>
    <lineage>
        <taxon>Eukaryota</taxon>
        <taxon>Metazoa</taxon>
        <taxon>Ecdysozoa</taxon>
        <taxon>Arthropoda</taxon>
        <taxon>Crustacea</taxon>
        <taxon>Multicrustacea</taxon>
        <taxon>Malacostraca</taxon>
        <taxon>Eumalacostraca</taxon>
        <taxon>Eucarida</taxon>
        <taxon>Decapoda</taxon>
        <taxon>Pleocyemata</taxon>
        <taxon>Caridea</taxon>
        <taxon>Atyoidea</taxon>
        <taxon>Atyidae</taxon>
        <taxon>Halocaridina</taxon>
    </lineage>
</organism>
<evidence type="ECO:0000313" key="1">
    <source>
        <dbReference type="EMBL" id="KAK7081267.1"/>
    </source>
</evidence>
<name>A0AAN8XBM0_HALRR</name>